<dbReference type="InterPro" id="IPR043132">
    <property type="entry name" value="BCAT-like_C"/>
</dbReference>
<dbReference type="RefSeq" id="WP_007186890.1">
    <property type="nucleotide sequence ID" value="NZ_AKGD01000003.1"/>
</dbReference>
<comment type="function">
    <text evidence="8">Involved in the biosynthesis of p-aminobenzoate (PABA), a precursor of tetrahydrofolate. Converts 4-amino-4-deoxychorismate into 4-aminobenzoate (PABA) and pyruvate.</text>
</comment>
<evidence type="ECO:0000256" key="4">
    <source>
        <dbReference type="ARBA" id="ARBA00022909"/>
    </source>
</evidence>
<dbReference type="InterPro" id="IPR001544">
    <property type="entry name" value="Aminotrans_IV"/>
</dbReference>
<accession>I8T494</accession>
<dbReference type="Pfam" id="PF01063">
    <property type="entry name" value="Aminotran_4"/>
    <property type="match status" value="1"/>
</dbReference>
<dbReference type="InterPro" id="IPR018300">
    <property type="entry name" value="Aminotrans_IV_CS"/>
</dbReference>
<dbReference type="GO" id="GO:0005829">
    <property type="term" value="C:cytosol"/>
    <property type="evidence" value="ECO:0007669"/>
    <property type="project" value="TreeGrafter"/>
</dbReference>
<comment type="cofactor">
    <cofactor evidence="1 12">
        <name>pyridoxal 5'-phosphate</name>
        <dbReference type="ChEBI" id="CHEBI:597326"/>
    </cofactor>
</comment>
<evidence type="ECO:0000256" key="12">
    <source>
        <dbReference type="RuleBase" id="RU004516"/>
    </source>
</evidence>
<dbReference type="GO" id="GO:0008483">
    <property type="term" value="F:transaminase activity"/>
    <property type="evidence" value="ECO:0007669"/>
    <property type="project" value="UniProtKB-KW"/>
</dbReference>
<dbReference type="Gene3D" id="3.30.470.10">
    <property type="match status" value="1"/>
</dbReference>
<organism evidence="13 14">
    <name type="scientific">Hydrocarboniphaga effusa AP103</name>
    <dbReference type="NCBI Taxonomy" id="1172194"/>
    <lineage>
        <taxon>Bacteria</taxon>
        <taxon>Pseudomonadati</taxon>
        <taxon>Pseudomonadota</taxon>
        <taxon>Gammaproteobacteria</taxon>
        <taxon>Nevskiales</taxon>
        <taxon>Nevskiaceae</taxon>
        <taxon>Hydrocarboniphaga</taxon>
    </lineage>
</organism>
<dbReference type="OrthoDB" id="21319at2"/>
<sequence>MSEVFLNGSFIEASQARISPMDRGFLFADGIYEVIPVFNGVLFRAEQHLRRLERSLDGLQIPSPHSVPEWMELCRELVRRNGGGELSLYMQVTRGAPDKRDHPFPYPVVPPTVFMSATSITRSPTHDPDAALGFAAITLDDIRWGRCDIKSVSLLPNVLAKQQAYAMGAAEAILIRDGLVTEGASTNVFLIKDGRIGTPPRSTRILNGITRELIIELCDRHRIALVEREIAKAELYDADEIWISSSTKDITPIVSVDTRKIGHGVPGELWKSFARRFVDYKLSVCSRSD</sequence>
<keyword evidence="14" id="KW-1185">Reference proteome</keyword>
<evidence type="ECO:0000256" key="5">
    <source>
        <dbReference type="ARBA" id="ARBA00035633"/>
    </source>
</evidence>
<dbReference type="GO" id="GO:0008652">
    <property type="term" value="P:amino acid biosynthetic process"/>
    <property type="evidence" value="ECO:0007669"/>
    <property type="project" value="UniProtKB-ARBA"/>
</dbReference>
<dbReference type="CDD" id="cd01558">
    <property type="entry name" value="D-AAT_like"/>
    <property type="match status" value="1"/>
</dbReference>
<evidence type="ECO:0000256" key="11">
    <source>
        <dbReference type="RuleBase" id="RU004106"/>
    </source>
</evidence>
<dbReference type="EMBL" id="AKGD01000003">
    <property type="protein sequence ID" value="EIT68760.1"/>
    <property type="molecule type" value="Genomic_DNA"/>
</dbReference>
<dbReference type="PANTHER" id="PTHR42743:SF10">
    <property type="entry name" value="D-ALANINE AMINOTRANSFERASE"/>
    <property type="match status" value="1"/>
</dbReference>
<evidence type="ECO:0000313" key="13">
    <source>
        <dbReference type="EMBL" id="EIT68760.1"/>
    </source>
</evidence>
<dbReference type="PANTHER" id="PTHR42743">
    <property type="entry name" value="AMINO-ACID AMINOTRANSFERASE"/>
    <property type="match status" value="1"/>
</dbReference>
<dbReference type="SUPFAM" id="SSF56752">
    <property type="entry name" value="D-aminoacid aminotransferase-like PLP-dependent enzymes"/>
    <property type="match status" value="1"/>
</dbReference>
<protein>
    <recommendedName>
        <fullName evidence="9">Aminodeoxychorismate lyase</fullName>
        <ecNumber evidence="6">4.1.3.38</ecNumber>
    </recommendedName>
    <alternativeName>
        <fullName evidence="10">4-amino-4-deoxychorismate lyase</fullName>
    </alternativeName>
</protein>
<dbReference type="GO" id="GO:0046656">
    <property type="term" value="P:folic acid biosynthetic process"/>
    <property type="evidence" value="ECO:0007669"/>
    <property type="project" value="UniProtKB-KW"/>
</dbReference>
<dbReference type="PROSITE" id="PS00770">
    <property type="entry name" value="AA_TRANSFER_CLASS_4"/>
    <property type="match status" value="1"/>
</dbReference>
<comment type="pathway">
    <text evidence="5">Cofactor biosynthesis; tetrahydrofolate biosynthesis; 4-aminobenzoate from chorismate: step 2/2.</text>
</comment>
<evidence type="ECO:0000256" key="9">
    <source>
        <dbReference type="ARBA" id="ARBA00069174"/>
    </source>
</evidence>
<dbReference type="PATRIC" id="fig|1172194.4.peg.3837"/>
<dbReference type="AlphaFoldDB" id="I8T494"/>
<dbReference type="STRING" id="1172194.WQQ_39550"/>
<comment type="caution">
    <text evidence="13">The sequence shown here is derived from an EMBL/GenBank/DDBJ whole genome shotgun (WGS) entry which is preliminary data.</text>
</comment>
<evidence type="ECO:0000313" key="14">
    <source>
        <dbReference type="Proteomes" id="UP000003704"/>
    </source>
</evidence>
<reference evidence="13 14" key="1">
    <citation type="journal article" date="2012" name="J. Bacteriol.">
        <title>Genome Sequence of n-Alkane-Degrading Hydrocarboniphaga effusa Strain AP103T (ATCC BAA-332T).</title>
        <authorList>
            <person name="Chang H.K."/>
            <person name="Zylstra G.J."/>
            <person name="Chae J.C."/>
        </authorList>
    </citation>
    <scope>NUCLEOTIDE SEQUENCE [LARGE SCALE GENOMIC DNA]</scope>
    <source>
        <strain evidence="13 14">AP103</strain>
    </source>
</reference>
<keyword evidence="13" id="KW-0032">Aminotransferase</keyword>
<comment type="catalytic activity">
    <reaction evidence="7">
        <text>4-amino-4-deoxychorismate = 4-aminobenzoate + pyruvate + H(+)</text>
        <dbReference type="Rhea" id="RHEA:16201"/>
        <dbReference type="ChEBI" id="CHEBI:15361"/>
        <dbReference type="ChEBI" id="CHEBI:15378"/>
        <dbReference type="ChEBI" id="CHEBI:17836"/>
        <dbReference type="ChEBI" id="CHEBI:58406"/>
        <dbReference type="EC" id="4.1.3.38"/>
    </reaction>
</comment>
<evidence type="ECO:0000256" key="6">
    <source>
        <dbReference type="ARBA" id="ARBA00035676"/>
    </source>
</evidence>
<comment type="similarity">
    <text evidence="2 11">Belongs to the class-IV pyridoxal-phosphate-dependent aminotransferase family.</text>
</comment>
<keyword evidence="4" id="KW-0289">Folate biosynthesis</keyword>
<dbReference type="InterPro" id="IPR043131">
    <property type="entry name" value="BCAT-like_N"/>
</dbReference>
<gene>
    <name evidence="13" type="ORF">WQQ_39550</name>
</gene>
<dbReference type="EC" id="4.1.3.38" evidence="6"/>
<proteinExistence type="inferred from homology"/>
<evidence type="ECO:0000256" key="7">
    <source>
        <dbReference type="ARBA" id="ARBA00049529"/>
    </source>
</evidence>
<dbReference type="InterPro" id="IPR050571">
    <property type="entry name" value="Class-IV_PLP-Dep_Aminotrnsfr"/>
</dbReference>
<dbReference type="GO" id="GO:0008696">
    <property type="term" value="F:4-amino-4-deoxychorismate lyase activity"/>
    <property type="evidence" value="ECO:0007669"/>
    <property type="project" value="UniProtKB-EC"/>
</dbReference>
<keyword evidence="13" id="KW-0808">Transferase</keyword>
<dbReference type="InterPro" id="IPR036038">
    <property type="entry name" value="Aminotransferase-like"/>
</dbReference>
<dbReference type="Proteomes" id="UP000003704">
    <property type="component" value="Unassembled WGS sequence"/>
</dbReference>
<evidence type="ECO:0000256" key="2">
    <source>
        <dbReference type="ARBA" id="ARBA00009320"/>
    </source>
</evidence>
<evidence type="ECO:0000256" key="3">
    <source>
        <dbReference type="ARBA" id="ARBA00022898"/>
    </source>
</evidence>
<evidence type="ECO:0000256" key="1">
    <source>
        <dbReference type="ARBA" id="ARBA00001933"/>
    </source>
</evidence>
<name>I8T494_9GAMM</name>
<dbReference type="FunFam" id="3.20.10.10:FF:000002">
    <property type="entry name" value="D-alanine aminotransferase"/>
    <property type="match status" value="1"/>
</dbReference>
<evidence type="ECO:0000256" key="10">
    <source>
        <dbReference type="ARBA" id="ARBA00080135"/>
    </source>
</evidence>
<evidence type="ECO:0000256" key="8">
    <source>
        <dbReference type="ARBA" id="ARBA00054027"/>
    </source>
</evidence>
<keyword evidence="3 12" id="KW-0663">Pyridoxal phosphate</keyword>
<dbReference type="Gene3D" id="3.20.10.10">
    <property type="entry name" value="D-amino Acid Aminotransferase, subunit A, domain 2"/>
    <property type="match status" value="1"/>
</dbReference>